<dbReference type="InterPro" id="IPR006076">
    <property type="entry name" value="FAD-dep_OxRdtase"/>
</dbReference>
<keyword evidence="3 6" id="KW-0285">Flavoprotein</keyword>
<keyword evidence="10" id="KW-0614">Plasmid</keyword>
<evidence type="ECO:0000313" key="10">
    <source>
        <dbReference type="EMBL" id="VEH85642.1"/>
    </source>
</evidence>
<dbReference type="Proteomes" id="UP000281170">
    <property type="component" value="Plasmid 19"/>
</dbReference>
<proteinExistence type="inferred from homology"/>
<dbReference type="Pfam" id="PF16901">
    <property type="entry name" value="DAO_C"/>
    <property type="match status" value="1"/>
</dbReference>
<evidence type="ECO:0000259" key="8">
    <source>
        <dbReference type="Pfam" id="PF16901"/>
    </source>
</evidence>
<evidence type="ECO:0000256" key="4">
    <source>
        <dbReference type="ARBA" id="ARBA00022827"/>
    </source>
</evidence>
<dbReference type="GO" id="GO:0046168">
    <property type="term" value="P:glycerol-3-phosphate catabolic process"/>
    <property type="evidence" value="ECO:0007669"/>
    <property type="project" value="TreeGrafter"/>
</dbReference>
<name>A0A0W0R533_9GAMM</name>
<comment type="cofactor">
    <cofactor evidence="1 6">
        <name>FAD</name>
        <dbReference type="ChEBI" id="CHEBI:57692"/>
    </cofactor>
</comment>
<dbReference type="PRINTS" id="PR01001">
    <property type="entry name" value="FADG3PDH"/>
</dbReference>
<dbReference type="RefSeq" id="WP_058461834.1">
    <property type="nucleotide sequence ID" value="NZ_CAAAHS010000005.1"/>
</dbReference>
<dbReference type="Gene3D" id="1.10.8.870">
    <property type="entry name" value="Alpha-glycerophosphate oxidase, cap domain"/>
    <property type="match status" value="1"/>
</dbReference>
<dbReference type="InterPro" id="IPR036188">
    <property type="entry name" value="FAD/NAD-bd_sf"/>
</dbReference>
<comment type="similarity">
    <text evidence="2 6">Belongs to the FAD-dependent glycerol-3-phosphate dehydrogenase family.</text>
</comment>
<dbReference type="GO" id="GO:0009331">
    <property type="term" value="C:glycerol-3-phosphate dehydrogenase (FAD) complex"/>
    <property type="evidence" value="ECO:0007669"/>
    <property type="project" value="UniProtKB-UniRule"/>
</dbReference>
<evidence type="ECO:0000313" key="9">
    <source>
        <dbReference type="EMBL" id="KTC66130.1"/>
    </source>
</evidence>
<dbReference type="Pfam" id="PF01266">
    <property type="entry name" value="DAO"/>
    <property type="match status" value="1"/>
</dbReference>
<dbReference type="PANTHER" id="PTHR11985:SF15">
    <property type="entry name" value="GLYCEROL-3-PHOSPHATE DEHYDROGENASE, MITOCHONDRIAL"/>
    <property type="match status" value="1"/>
</dbReference>
<sequence length="496" mass="56897">MDVYDVAIIGGGINGCGCAADAALRGLKVFLCEKDDLASQTSSSSTKLIHGGLRYLELYDFGLVKKALEERQVLLEIAPHIVKPLPLVIPYIKKMRPRWLIRLGLFFYDHLSGNNKLPKSKSLSRKKNEACFHSLEEEFKKGFLYYDASTDDARLTIANALQAKQHHAKIATRTELIKTEARNNYWILTLKPKQGDTYQIKAKSIINASGPWMEQINQLMKIPIKHKLTLVKGSHLVVHKLYEGNHAYLLQHKDKRVVFIIPYHGFTLIGTTDVAFNKPLIDIAIDPEEVNYLCSIVNTYFHKKIKKNDIVYTYSGVRPLLAEDSRALKNISRDYAYHYTDAPAPTVTIYSGKITTYRQVAEKVINELGSVFPSLKKSCTHKVLLPGACYQNMELEEYKHYARQKYYWLDEETFNRYVTTYGSRLEELLAGKHSLEDLGVLFCPTLYQTEIDFLIREEWAITAEDILMRRTKLGLGLDFEVVKRLKEYINQTESRP</sequence>
<dbReference type="EMBL" id="LR134428">
    <property type="protein sequence ID" value="VEH85642.1"/>
    <property type="molecule type" value="Genomic_DNA"/>
</dbReference>
<geneLocation type="plasmid" evidence="10 12">
    <name>19</name>
</geneLocation>
<reference evidence="9 11" key="1">
    <citation type="submission" date="2015-11" db="EMBL/GenBank/DDBJ databases">
        <title>Identification of large and diverse effector repertoires of 38 Legionella species.</title>
        <authorList>
            <person name="Burstein D."/>
            <person name="Amaro F."/>
            <person name="Zusman T."/>
            <person name="Lifshitz Z."/>
            <person name="Cohen O."/>
            <person name="Gilbert J.A."/>
            <person name="Pupko T."/>
            <person name="Shuman H.A."/>
            <person name="Segal G."/>
        </authorList>
    </citation>
    <scope>NUCLEOTIDE SEQUENCE [LARGE SCALE GENOMIC DNA]</scope>
    <source>
        <strain evidence="9 11">1762-AUS-E</strain>
    </source>
</reference>
<gene>
    <name evidence="9" type="primary">glpD</name>
    <name evidence="10" type="synonym">glpA</name>
    <name evidence="9" type="ORF">Lade_0788</name>
    <name evidence="10" type="ORF">NCTC12735_01277</name>
</gene>
<evidence type="ECO:0000256" key="5">
    <source>
        <dbReference type="ARBA" id="ARBA00023002"/>
    </source>
</evidence>
<accession>A0A0W0R533</accession>
<feature type="domain" description="FAD dependent oxidoreductase" evidence="7">
    <location>
        <begin position="5"/>
        <end position="328"/>
    </location>
</feature>
<evidence type="ECO:0000256" key="3">
    <source>
        <dbReference type="ARBA" id="ARBA00022630"/>
    </source>
</evidence>
<evidence type="ECO:0000256" key="2">
    <source>
        <dbReference type="ARBA" id="ARBA00007330"/>
    </source>
</evidence>
<dbReference type="Gene3D" id="3.30.9.10">
    <property type="entry name" value="D-Amino Acid Oxidase, subunit A, domain 2"/>
    <property type="match status" value="1"/>
</dbReference>
<dbReference type="Proteomes" id="UP000054859">
    <property type="component" value="Unassembled WGS sequence"/>
</dbReference>
<keyword evidence="4" id="KW-0274">FAD</keyword>
<dbReference type="EC" id="1.1.5.3" evidence="6"/>
<dbReference type="GO" id="GO:0004368">
    <property type="term" value="F:glycerol-3-phosphate dehydrogenase (quinone) activity"/>
    <property type="evidence" value="ECO:0007669"/>
    <property type="project" value="UniProtKB-EC"/>
</dbReference>
<dbReference type="PROSITE" id="PS00977">
    <property type="entry name" value="FAD_G3PDH_1"/>
    <property type="match status" value="1"/>
</dbReference>
<keyword evidence="11" id="KW-1185">Reference proteome</keyword>
<dbReference type="NCBIfam" id="NF008899">
    <property type="entry name" value="PRK12266.1"/>
    <property type="match status" value="1"/>
</dbReference>
<feature type="domain" description="Alpha-glycerophosphate oxidase C-terminal" evidence="8">
    <location>
        <begin position="378"/>
        <end position="475"/>
    </location>
</feature>
<keyword evidence="5 6" id="KW-0560">Oxidoreductase</keyword>
<reference evidence="10 12" key="2">
    <citation type="submission" date="2018-12" db="EMBL/GenBank/DDBJ databases">
        <authorList>
            <consortium name="Pathogen Informatics"/>
        </authorList>
    </citation>
    <scope>NUCLEOTIDE SEQUENCE [LARGE SCALE GENOMIC DNA]</scope>
    <source>
        <strain evidence="10 12">NCTC12735</strain>
        <plasmid evidence="12">19</plasmid>
    </source>
</reference>
<dbReference type="SUPFAM" id="SSF51905">
    <property type="entry name" value="FAD/NAD(P)-binding domain"/>
    <property type="match status" value="1"/>
</dbReference>
<dbReference type="InterPro" id="IPR000447">
    <property type="entry name" value="G3P_DH_FAD-dep"/>
</dbReference>
<dbReference type="OrthoDB" id="9766796at2"/>
<dbReference type="NCBIfam" id="NF009906">
    <property type="entry name" value="PRK13369.1"/>
    <property type="match status" value="1"/>
</dbReference>
<evidence type="ECO:0000313" key="11">
    <source>
        <dbReference type="Proteomes" id="UP000054859"/>
    </source>
</evidence>
<evidence type="ECO:0000313" key="12">
    <source>
        <dbReference type="Proteomes" id="UP000281170"/>
    </source>
</evidence>
<dbReference type="InterPro" id="IPR038299">
    <property type="entry name" value="DAO_C_sf"/>
</dbReference>
<evidence type="ECO:0000256" key="6">
    <source>
        <dbReference type="RuleBase" id="RU361217"/>
    </source>
</evidence>
<dbReference type="InterPro" id="IPR031656">
    <property type="entry name" value="DAO_C"/>
</dbReference>
<organism evidence="9 11">
    <name type="scientific">Legionella adelaidensis</name>
    <dbReference type="NCBI Taxonomy" id="45056"/>
    <lineage>
        <taxon>Bacteria</taxon>
        <taxon>Pseudomonadati</taxon>
        <taxon>Pseudomonadota</taxon>
        <taxon>Gammaproteobacteria</taxon>
        <taxon>Legionellales</taxon>
        <taxon>Legionellaceae</taxon>
        <taxon>Legionella</taxon>
    </lineage>
</organism>
<dbReference type="EMBL" id="LNKA01000001">
    <property type="protein sequence ID" value="KTC66130.1"/>
    <property type="molecule type" value="Genomic_DNA"/>
</dbReference>
<protein>
    <recommendedName>
        <fullName evidence="6">Glycerol-3-phosphate dehydrogenase</fullName>
        <ecNumber evidence="6">1.1.5.3</ecNumber>
    </recommendedName>
</protein>
<dbReference type="PATRIC" id="fig|45056.6.peg.816"/>
<comment type="catalytic activity">
    <reaction evidence="6">
        <text>a quinone + sn-glycerol 3-phosphate = dihydroxyacetone phosphate + a quinol</text>
        <dbReference type="Rhea" id="RHEA:18977"/>
        <dbReference type="ChEBI" id="CHEBI:24646"/>
        <dbReference type="ChEBI" id="CHEBI:57597"/>
        <dbReference type="ChEBI" id="CHEBI:57642"/>
        <dbReference type="ChEBI" id="CHEBI:132124"/>
        <dbReference type="EC" id="1.1.5.3"/>
    </reaction>
</comment>
<dbReference type="KEGG" id="ladl:NCTC12735_01277"/>
<evidence type="ECO:0000256" key="1">
    <source>
        <dbReference type="ARBA" id="ARBA00001974"/>
    </source>
</evidence>
<dbReference type="STRING" id="45056.Lade_0788"/>
<dbReference type="PANTHER" id="PTHR11985">
    <property type="entry name" value="GLYCEROL-3-PHOSPHATE DEHYDROGENASE"/>
    <property type="match status" value="1"/>
</dbReference>
<evidence type="ECO:0000259" key="7">
    <source>
        <dbReference type="Pfam" id="PF01266"/>
    </source>
</evidence>
<dbReference type="Gene3D" id="3.50.50.60">
    <property type="entry name" value="FAD/NAD(P)-binding domain"/>
    <property type="match status" value="1"/>
</dbReference>
<dbReference type="AlphaFoldDB" id="A0A0W0R533"/>